<gene>
    <name evidence="1" type="primary">ycf58</name>
    <name evidence="1" type="ORF">Ceram_053</name>
</gene>
<organism evidence="1">
    <name type="scientific">Ceramothamnion japonicum</name>
    <name type="common">Red alga</name>
    <name type="synonym">Ceramium japonicum</name>
    <dbReference type="NCBI Taxonomy" id="218448"/>
    <lineage>
        <taxon>Eukaryota</taxon>
        <taxon>Rhodophyta</taxon>
        <taxon>Florideophyceae</taxon>
        <taxon>Rhodymeniophycidae</taxon>
        <taxon>Ceramiales</taxon>
        <taxon>Ceramiaceae</taxon>
        <taxon>Ceramothamnion</taxon>
    </lineage>
</organism>
<dbReference type="AlphaFoldDB" id="A0A1C9CD69"/>
<evidence type="ECO:0008006" key="2">
    <source>
        <dbReference type="Google" id="ProtNLM"/>
    </source>
</evidence>
<name>A0A1C9CD69_CERJP</name>
<dbReference type="EMBL" id="KX284719">
    <property type="protein sequence ID" value="AOM66329.1"/>
    <property type="molecule type" value="Genomic_DNA"/>
</dbReference>
<sequence>MNTSLLNRIEGNWKYQQTLYNIKTKKIHNYKNFINIDNKEIYQIRYNTLKESIYIFNETDQIINKKYDNNKFIYKFQKNEKNTIKVIYINNAIIFEEVLYIISTNFFLVIGFLKQHDKYLYISISSYIKIL</sequence>
<dbReference type="RefSeq" id="YP_009296986.1">
    <property type="nucleotide sequence ID" value="NC_031174.1"/>
</dbReference>
<evidence type="ECO:0000313" key="1">
    <source>
        <dbReference type="EMBL" id="AOM66329.1"/>
    </source>
</evidence>
<geneLocation type="plastid" evidence="1"/>
<keyword evidence="1" id="KW-0934">Plastid</keyword>
<dbReference type="GeneID" id="29073433"/>
<proteinExistence type="predicted"/>
<accession>A0A1C9CD69</accession>
<protein>
    <recommendedName>
        <fullName evidence="2">Chromophore lyase</fullName>
    </recommendedName>
</protein>
<reference evidence="1" key="1">
    <citation type="journal article" date="2016" name="BMC Biol.">
        <title>Parallel evolution of highly conserved plastid genome architecture in red seaweeds and seed plants.</title>
        <authorList>
            <person name="Lee J."/>
            <person name="Cho C.H."/>
            <person name="Park S.I."/>
            <person name="Choi J.W."/>
            <person name="Song H.S."/>
            <person name="West J.A."/>
            <person name="Bhattacharya D."/>
            <person name="Yoon H.S."/>
        </authorList>
    </citation>
    <scope>NUCLEOTIDE SEQUENCE</scope>
</reference>